<gene>
    <name evidence="1" type="ORF">J1N35_026501</name>
</gene>
<evidence type="ECO:0000313" key="2">
    <source>
        <dbReference type="Proteomes" id="UP000828251"/>
    </source>
</evidence>
<dbReference type="OrthoDB" id="10307166at2759"/>
<dbReference type="EMBL" id="JAIQCV010000008">
    <property type="protein sequence ID" value="KAH1074173.1"/>
    <property type="molecule type" value="Genomic_DNA"/>
</dbReference>
<comment type="caution">
    <text evidence="1">The sequence shown here is derived from an EMBL/GenBank/DDBJ whole genome shotgun (WGS) entry which is preliminary data.</text>
</comment>
<proteinExistence type="predicted"/>
<evidence type="ECO:0008006" key="3">
    <source>
        <dbReference type="Google" id="ProtNLM"/>
    </source>
</evidence>
<dbReference type="Proteomes" id="UP000828251">
    <property type="component" value="Unassembled WGS sequence"/>
</dbReference>
<keyword evidence="2" id="KW-1185">Reference proteome</keyword>
<protein>
    <recommendedName>
        <fullName evidence="3">Reverse transcriptase zinc-binding domain-containing protein</fullName>
    </recommendedName>
</protein>
<sequence length="138" mass="15835">MLSWPLLRENLDWFVGNGNSIHCWKDSWILIVGSLASYILAHANLSLDWSFSEMVLQDGSWNLDLFRLWLLEYIVWYIQNERNLYGDKSNVHISSPLSTLSENMLHLFTDGAIERGSGAAPTGGVLLDQNRNWIFGYN</sequence>
<organism evidence="1 2">
    <name type="scientific">Gossypium stocksii</name>
    <dbReference type="NCBI Taxonomy" id="47602"/>
    <lineage>
        <taxon>Eukaryota</taxon>
        <taxon>Viridiplantae</taxon>
        <taxon>Streptophyta</taxon>
        <taxon>Embryophyta</taxon>
        <taxon>Tracheophyta</taxon>
        <taxon>Spermatophyta</taxon>
        <taxon>Magnoliopsida</taxon>
        <taxon>eudicotyledons</taxon>
        <taxon>Gunneridae</taxon>
        <taxon>Pentapetalae</taxon>
        <taxon>rosids</taxon>
        <taxon>malvids</taxon>
        <taxon>Malvales</taxon>
        <taxon>Malvaceae</taxon>
        <taxon>Malvoideae</taxon>
        <taxon>Gossypium</taxon>
    </lineage>
</organism>
<name>A0A9D3VAQ4_9ROSI</name>
<dbReference type="AlphaFoldDB" id="A0A9D3VAQ4"/>
<accession>A0A9D3VAQ4</accession>
<reference evidence="1 2" key="1">
    <citation type="journal article" date="2021" name="Plant Biotechnol. J.">
        <title>Multi-omics assisted identification of the key and species-specific regulatory components of drought-tolerant mechanisms in Gossypium stocksii.</title>
        <authorList>
            <person name="Yu D."/>
            <person name="Ke L."/>
            <person name="Zhang D."/>
            <person name="Wu Y."/>
            <person name="Sun Y."/>
            <person name="Mei J."/>
            <person name="Sun J."/>
            <person name="Sun Y."/>
        </authorList>
    </citation>
    <scope>NUCLEOTIDE SEQUENCE [LARGE SCALE GENOMIC DNA]</scope>
    <source>
        <strain evidence="2">cv. E1</strain>
        <tissue evidence="1">Leaf</tissue>
    </source>
</reference>
<evidence type="ECO:0000313" key="1">
    <source>
        <dbReference type="EMBL" id="KAH1074173.1"/>
    </source>
</evidence>